<proteinExistence type="predicted"/>
<protein>
    <submittedName>
        <fullName evidence="1">Uncharacterized protein</fullName>
    </submittedName>
</protein>
<evidence type="ECO:0000313" key="2">
    <source>
        <dbReference type="Proteomes" id="UP000011932"/>
    </source>
</evidence>
<name>M4VI32_9BACT</name>
<dbReference type="EMBL" id="CP003538">
    <property type="protein sequence ID" value="AGH98145.1"/>
    <property type="molecule type" value="Genomic_DNA"/>
</dbReference>
<evidence type="ECO:0000313" key="1">
    <source>
        <dbReference type="EMBL" id="AGH98145.1"/>
    </source>
</evidence>
<dbReference type="STRING" id="349215.A11S_1336"/>
<dbReference type="HOGENOM" id="CLU_3312683_0_0_5"/>
<gene>
    <name evidence="1" type="ORF">A11S_1336</name>
</gene>
<accession>M4VI32</accession>
<organism evidence="1 2">
    <name type="scientific">Micavibrio aeruginosavorus EPB</name>
    <dbReference type="NCBI Taxonomy" id="349215"/>
    <lineage>
        <taxon>Bacteria</taxon>
        <taxon>Pseudomonadati</taxon>
        <taxon>Bdellovibrionota</taxon>
        <taxon>Bdellovibrionia</taxon>
        <taxon>Bdellovibrionales</taxon>
        <taxon>Pseudobdellovibrionaceae</taxon>
        <taxon>Micavibrio</taxon>
    </lineage>
</organism>
<dbReference type="KEGG" id="man:A11S_1336"/>
<reference evidence="1 2" key="1">
    <citation type="journal article" date="2013" name="ISME J.">
        <title>By their genes ye shall know them: genomic signatures of predatory bacteria.</title>
        <authorList>
            <person name="Pasternak Z."/>
            <person name="Pietrokovski S."/>
            <person name="Rotem O."/>
            <person name="Gophna U."/>
            <person name="Lurie-Weinberger M.N."/>
            <person name="Jurkevitch E."/>
        </authorList>
    </citation>
    <scope>NUCLEOTIDE SEQUENCE [LARGE SCALE GENOMIC DNA]</scope>
    <source>
        <strain evidence="1">EPB</strain>
    </source>
</reference>
<dbReference type="AlphaFoldDB" id="M4VI32"/>
<dbReference type="Proteomes" id="UP000011932">
    <property type="component" value="Chromosome"/>
</dbReference>
<sequence length="39" mass="4250">MVVFVRGTGYSKNGYGSNPLICLTYSSCLTGGVMCFMEY</sequence>